<dbReference type="Pfam" id="PF13439">
    <property type="entry name" value="Glyco_transf_4"/>
    <property type="match status" value="1"/>
</dbReference>
<proteinExistence type="predicted"/>
<accession>A0A4R3M4V7</accession>
<organism evidence="2 3">
    <name type="scientific">Tepidamorphus gemmatus</name>
    <dbReference type="NCBI Taxonomy" id="747076"/>
    <lineage>
        <taxon>Bacteria</taxon>
        <taxon>Pseudomonadati</taxon>
        <taxon>Pseudomonadota</taxon>
        <taxon>Alphaproteobacteria</taxon>
        <taxon>Hyphomicrobiales</taxon>
        <taxon>Tepidamorphaceae</taxon>
        <taxon>Tepidamorphus</taxon>
    </lineage>
</organism>
<keyword evidence="3" id="KW-1185">Reference proteome</keyword>
<dbReference type="Proteomes" id="UP000295678">
    <property type="component" value="Unassembled WGS sequence"/>
</dbReference>
<dbReference type="InterPro" id="IPR028098">
    <property type="entry name" value="Glyco_trans_4-like_N"/>
</dbReference>
<dbReference type="PANTHER" id="PTHR45947">
    <property type="entry name" value="SULFOQUINOVOSYL TRANSFERASE SQD2"/>
    <property type="match status" value="1"/>
</dbReference>
<dbReference type="InterPro" id="IPR050194">
    <property type="entry name" value="Glycosyltransferase_grp1"/>
</dbReference>
<sequence>MKRLVLATDAWHPQINGVVSVLDRLRRETPAYGLEIEVVSPAEFSSVPLPTYSEIRLALAGPAQVGRRIEALKPDFIHIPAEGPIGMAARRWCLRNGRWFTTSFHTRFPEYLARRLPVPPRLSYAWLRRFHNAGQATLVSTPTLAAELASRGFANPVIWPRAIDTAAFTPGEAAALDFPRPIFLYVGRVAVEKSVDEFLALDLPGTKVVVGDGPQRAELQRRFPEARFLGVHRGEDLVRLYRAADVFVFPSRTDTLGLVSIEALACGVPVAAYPVPGPMDVIGHSGAGVLDEDLRAAALAALNIPPDVCRARALEFNWDTSARTFVDIILRSNRCAVS</sequence>
<dbReference type="Gene3D" id="3.40.50.2000">
    <property type="entry name" value="Glycogen Phosphorylase B"/>
    <property type="match status" value="2"/>
</dbReference>
<dbReference type="PANTHER" id="PTHR45947:SF3">
    <property type="entry name" value="SULFOQUINOVOSYL TRANSFERASE SQD2"/>
    <property type="match status" value="1"/>
</dbReference>
<dbReference type="RefSeq" id="WP_132807310.1">
    <property type="nucleotide sequence ID" value="NZ_SMAK01000009.1"/>
</dbReference>
<dbReference type="OrthoDB" id="9802525at2"/>
<evidence type="ECO:0000313" key="2">
    <source>
        <dbReference type="EMBL" id="TCT08384.1"/>
    </source>
</evidence>
<dbReference type="EMBL" id="SMAK01000009">
    <property type="protein sequence ID" value="TCT08384.1"/>
    <property type="molecule type" value="Genomic_DNA"/>
</dbReference>
<dbReference type="SUPFAM" id="SSF53756">
    <property type="entry name" value="UDP-Glycosyltransferase/glycogen phosphorylase"/>
    <property type="match status" value="1"/>
</dbReference>
<reference evidence="2 3" key="1">
    <citation type="submission" date="2019-03" db="EMBL/GenBank/DDBJ databases">
        <title>Genomic Encyclopedia of Type Strains, Phase IV (KMG-IV): sequencing the most valuable type-strain genomes for metagenomic binning, comparative biology and taxonomic classification.</title>
        <authorList>
            <person name="Goeker M."/>
        </authorList>
    </citation>
    <scope>NUCLEOTIDE SEQUENCE [LARGE SCALE GENOMIC DNA]</scope>
    <source>
        <strain evidence="2 3">DSM 19345</strain>
    </source>
</reference>
<evidence type="ECO:0000259" key="1">
    <source>
        <dbReference type="Pfam" id="PF13439"/>
    </source>
</evidence>
<keyword evidence="2" id="KW-0808">Transferase</keyword>
<evidence type="ECO:0000313" key="3">
    <source>
        <dbReference type="Proteomes" id="UP000295678"/>
    </source>
</evidence>
<dbReference type="Pfam" id="PF13692">
    <property type="entry name" value="Glyco_trans_1_4"/>
    <property type="match status" value="1"/>
</dbReference>
<protein>
    <submittedName>
        <fullName evidence="2">Glycosyltransferase involved in cell wall biosynthesis</fullName>
    </submittedName>
</protein>
<feature type="domain" description="Glycosyltransferase subfamily 4-like N-terminal" evidence="1">
    <location>
        <begin position="15"/>
        <end position="166"/>
    </location>
</feature>
<dbReference type="AlphaFoldDB" id="A0A4R3M4V7"/>
<dbReference type="GO" id="GO:0016757">
    <property type="term" value="F:glycosyltransferase activity"/>
    <property type="evidence" value="ECO:0007669"/>
    <property type="project" value="UniProtKB-ARBA"/>
</dbReference>
<dbReference type="CDD" id="cd03814">
    <property type="entry name" value="GT4-like"/>
    <property type="match status" value="1"/>
</dbReference>
<gene>
    <name evidence="2" type="ORF">EDC22_10959</name>
</gene>
<name>A0A4R3M4V7_9HYPH</name>
<comment type="caution">
    <text evidence="2">The sequence shown here is derived from an EMBL/GenBank/DDBJ whole genome shotgun (WGS) entry which is preliminary data.</text>
</comment>